<comment type="caution">
    <text evidence="1">The sequence shown here is derived from an EMBL/GenBank/DDBJ whole genome shotgun (WGS) entry which is preliminary data.</text>
</comment>
<evidence type="ECO:0000313" key="2">
    <source>
        <dbReference type="Proteomes" id="UP000187172"/>
    </source>
</evidence>
<dbReference type="AlphaFoldDB" id="A0A1R1DYW7"/>
<gene>
    <name evidence="1" type="ORF">BK138_34345</name>
</gene>
<keyword evidence="2" id="KW-1185">Reference proteome</keyword>
<dbReference type="Proteomes" id="UP000187172">
    <property type="component" value="Unassembled WGS sequence"/>
</dbReference>
<proteinExistence type="predicted"/>
<evidence type="ECO:0000313" key="1">
    <source>
        <dbReference type="EMBL" id="OMF44728.1"/>
    </source>
</evidence>
<protein>
    <submittedName>
        <fullName evidence="1">Uncharacterized protein</fullName>
    </submittedName>
</protein>
<organism evidence="1 2">
    <name type="scientific">Paenibacillus rhizosphaerae</name>
    <dbReference type="NCBI Taxonomy" id="297318"/>
    <lineage>
        <taxon>Bacteria</taxon>
        <taxon>Bacillati</taxon>
        <taxon>Bacillota</taxon>
        <taxon>Bacilli</taxon>
        <taxon>Bacillales</taxon>
        <taxon>Paenibacillaceae</taxon>
        <taxon>Paenibacillus</taxon>
    </lineage>
</organism>
<dbReference type="EMBL" id="MRTP01000025">
    <property type="protein sequence ID" value="OMF44728.1"/>
    <property type="molecule type" value="Genomic_DNA"/>
</dbReference>
<sequence>MIQRIMIIMETNARTHSCQASNKKVEERIIKLRLGPLWVQSQANHKSRNFKHMFVGFWAKGQFKTIKIRKA</sequence>
<name>A0A1R1DYW7_9BACL</name>
<reference evidence="1 2" key="1">
    <citation type="submission" date="2016-11" db="EMBL/GenBank/DDBJ databases">
        <title>Paenibacillus species isolates.</title>
        <authorList>
            <person name="Beno S.M."/>
        </authorList>
    </citation>
    <scope>NUCLEOTIDE SEQUENCE [LARGE SCALE GENOMIC DNA]</scope>
    <source>
        <strain evidence="1 2">FSL R5-0378</strain>
    </source>
</reference>
<accession>A0A1R1DYW7</accession>